<gene>
    <name evidence="1" type="ORF">A2Y99_01575</name>
</gene>
<sequence>MFKALISKIVRSRSEVVVSRVFPYIKQSKKIIDIGSGTGDVAFLLSSKGKDVTPVDVADFHGPRLVKTTIYDGKTLPFQNNTFDTALLLMVLHHTLNPEMVFKEAARVAREVVIIETSYTGPINRFFTVISDAIGNLRLDAFWNSYKTDKDWKILFEKHGFRIKESQKFNDRNLGVIPFLHILYYLQRK</sequence>
<comment type="caution">
    <text evidence="1">The sequence shown here is derived from an EMBL/GenBank/DDBJ whole genome shotgun (WGS) entry which is preliminary data.</text>
</comment>
<name>A0A1F5YJE5_9BACT</name>
<dbReference type="Proteomes" id="UP000178230">
    <property type="component" value="Unassembled WGS sequence"/>
</dbReference>
<dbReference type="EMBL" id="MFIY01000031">
    <property type="protein sequence ID" value="OGF99991.1"/>
    <property type="molecule type" value="Genomic_DNA"/>
</dbReference>
<dbReference type="SUPFAM" id="SSF53335">
    <property type="entry name" value="S-adenosyl-L-methionine-dependent methyltransferases"/>
    <property type="match status" value="1"/>
</dbReference>
<dbReference type="AlphaFoldDB" id="A0A1F5YJE5"/>
<dbReference type="InterPro" id="IPR029063">
    <property type="entry name" value="SAM-dependent_MTases_sf"/>
</dbReference>
<organism evidence="1 2">
    <name type="scientific">Candidatus Gottesmanbacteria bacterium RBG_13_37_7</name>
    <dbReference type="NCBI Taxonomy" id="1798369"/>
    <lineage>
        <taxon>Bacteria</taxon>
        <taxon>Candidatus Gottesmaniibacteriota</taxon>
    </lineage>
</organism>
<reference evidence="1 2" key="1">
    <citation type="journal article" date="2016" name="Nat. Commun.">
        <title>Thousands of microbial genomes shed light on interconnected biogeochemical processes in an aquifer system.</title>
        <authorList>
            <person name="Anantharaman K."/>
            <person name="Brown C.T."/>
            <person name="Hug L.A."/>
            <person name="Sharon I."/>
            <person name="Castelle C.J."/>
            <person name="Probst A.J."/>
            <person name="Thomas B.C."/>
            <person name="Singh A."/>
            <person name="Wilkins M.J."/>
            <person name="Karaoz U."/>
            <person name="Brodie E.L."/>
            <person name="Williams K.H."/>
            <person name="Hubbard S.S."/>
            <person name="Banfield J.F."/>
        </authorList>
    </citation>
    <scope>NUCLEOTIDE SEQUENCE [LARGE SCALE GENOMIC DNA]</scope>
</reference>
<dbReference type="Gene3D" id="3.40.50.150">
    <property type="entry name" value="Vaccinia Virus protein VP39"/>
    <property type="match status" value="1"/>
</dbReference>
<protein>
    <recommendedName>
        <fullName evidence="3">Methyltransferase type 11 domain-containing protein</fullName>
    </recommendedName>
</protein>
<accession>A0A1F5YJE5</accession>
<evidence type="ECO:0008006" key="3">
    <source>
        <dbReference type="Google" id="ProtNLM"/>
    </source>
</evidence>
<evidence type="ECO:0000313" key="2">
    <source>
        <dbReference type="Proteomes" id="UP000178230"/>
    </source>
</evidence>
<evidence type="ECO:0000313" key="1">
    <source>
        <dbReference type="EMBL" id="OGF99991.1"/>
    </source>
</evidence>
<dbReference type="Pfam" id="PF13489">
    <property type="entry name" value="Methyltransf_23"/>
    <property type="match status" value="1"/>
</dbReference>
<proteinExistence type="predicted"/>